<sequence length="226" mass="25008">MFAALLTETMDPFYEICSSFPTVIFTVLLAFCVFYWIFAVLGLVEIDALDFNFGVDDGGATDSIDNLNVMAGLLLKLGLNGVPFTIVLSLITLIGWLTCFTVVYFVFPWVPGVLLEFIVGIPIFIGVLYMSAMVTAQIIRPLRPLFLEADQHVEKHIVGQVGIVRTGRVDKTFGEATVEDGGAGLIVKVRSYKDETFARGDRVILLEYDAVGNTYRVISEKDFLNN</sequence>
<proteinExistence type="predicted"/>
<name>A0AAW7XBA7_9GAMM</name>
<protein>
    <submittedName>
        <fullName evidence="2">DUF1449 domain-containing protein</fullName>
    </submittedName>
</protein>
<keyword evidence="1" id="KW-0472">Membrane</keyword>
<feature type="transmembrane region" description="Helical" evidence="1">
    <location>
        <begin position="20"/>
        <end position="44"/>
    </location>
</feature>
<accession>A0AAW7XBA7</accession>
<keyword evidence="1" id="KW-1133">Transmembrane helix</keyword>
<evidence type="ECO:0000313" key="2">
    <source>
        <dbReference type="EMBL" id="MDO6423717.1"/>
    </source>
</evidence>
<dbReference type="RefSeq" id="WP_303493300.1">
    <property type="nucleotide sequence ID" value="NZ_JAUOPB010000010.1"/>
</dbReference>
<reference evidence="2" key="1">
    <citation type="submission" date="2023-07" db="EMBL/GenBank/DDBJ databases">
        <title>Genome content predicts the carbon catabolic preferences of heterotrophic bacteria.</title>
        <authorList>
            <person name="Gralka M."/>
        </authorList>
    </citation>
    <scope>NUCLEOTIDE SEQUENCE</scope>
    <source>
        <strain evidence="2">I3M17_2</strain>
    </source>
</reference>
<dbReference type="EMBL" id="JAUOPB010000010">
    <property type="protein sequence ID" value="MDO6423717.1"/>
    <property type="molecule type" value="Genomic_DNA"/>
</dbReference>
<comment type="caution">
    <text evidence="2">The sequence shown here is derived from an EMBL/GenBank/DDBJ whole genome shotgun (WGS) entry which is preliminary data.</text>
</comment>
<organism evidence="2 3">
    <name type="scientific">Saccharophagus degradans</name>
    <dbReference type="NCBI Taxonomy" id="86304"/>
    <lineage>
        <taxon>Bacteria</taxon>
        <taxon>Pseudomonadati</taxon>
        <taxon>Pseudomonadota</taxon>
        <taxon>Gammaproteobacteria</taxon>
        <taxon>Cellvibrionales</taxon>
        <taxon>Cellvibrionaceae</taxon>
        <taxon>Saccharophagus</taxon>
    </lineage>
</organism>
<keyword evidence="1" id="KW-0812">Transmembrane</keyword>
<dbReference type="AlphaFoldDB" id="A0AAW7XBA7"/>
<feature type="transmembrane region" description="Helical" evidence="1">
    <location>
        <begin position="84"/>
        <end position="107"/>
    </location>
</feature>
<gene>
    <name evidence="2" type="ORF">Q4521_14640</name>
</gene>
<feature type="transmembrane region" description="Helical" evidence="1">
    <location>
        <begin position="113"/>
        <end position="136"/>
    </location>
</feature>
<evidence type="ECO:0000313" key="3">
    <source>
        <dbReference type="Proteomes" id="UP001169760"/>
    </source>
</evidence>
<evidence type="ECO:0000256" key="1">
    <source>
        <dbReference type="SAM" id="Phobius"/>
    </source>
</evidence>
<dbReference type="Proteomes" id="UP001169760">
    <property type="component" value="Unassembled WGS sequence"/>
</dbReference>